<feature type="domain" description="DUF222" evidence="2">
    <location>
        <begin position="19"/>
        <end position="126"/>
    </location>
</feature>
<proteinExistence type="predicted"/>
<dbReference type="EMBL" id="AP018164">
    <property type="protein sequence ID" value="BAX94730.1"/>
    <property type="molecule type" value="Genomic_DNA"/>
</dbReference>
<feature type="region of interest" description="Disordered" evidence="1">
    <location>
        <begin position="1"/>
        <end position="23"/>
    </location>
</feature>
<dbReference type="Pfam" id="PF02720">
    <property type="entry name" value="DUF222"/>
    <property type="match status" value="1"/>
</dbReference>
<sequence length="129" mass="13131">MPPSAPSIPMPPGSAGWGRTPTRHIGISALDNGMADVYGTVAAVAAKAFDQRLSQLAKQVCRADPRTLDQRRADALLSLAQGRGLACKCGQAGCPRRKGAGDREPGAAQVIINVVASDQTVAGNSAAPG</sequence>
<evidence type="ECO:0000259" key="2">
    <source>
        <dbReference type="Pfam" id="PF02720"/>
    </source>
</evidence>
<organism evidence="3 4">
    <name type="scientific">Mycobacterium shigaense</name>
    <dbReference type="NCBI Taxonomy" id="722731"/>
    <lineage>
        <taxon>Bacteria</taxon>
        <taxon>Bacillati</taxon>
        <taxon>Actinomycetota</taxon>
        <taxon>Actinomycetes</taxon>
        <taxon>Mycobacteriales</taxon>
        <taxon>Mycobacteriaceae</taxon>
        <taxon>Mycobacterium</taxon>
        <taxon>Mycobacterium simiae complex</taxon>
    </lineage>
</organism>
<reference evidence="4" key="1">
    <citation type="submission" date="2017-06" db="EMBL/GenBank/DDBJ databases">
        <title>Complete Genome Sequence of Mycobacterium shigaense.</title>
        <authorList>
            <person name="Fukano H."/>
            <person name="Yoshida M."/>
            <person name="Kazumi Y."/>
            <person name="Ogura Y."/>
            <person name="Mitarai S."/>
            <person name="Hayashi T."/>
            <person name="Hoshino Y."/>
        </authorList>
    </citation>
    <scope>NUCLEOTIDE SEQUENCE [LARGE SCALE GENOMIC DNA]</scope>
    <source>
        <strain evidence="4">UN-152</strain>
    </source>
</reference>
<accession>A0A1Z4EPA6</accession>
<dbReference type="InterPro" id="IPR003870">
    <property type="entry name" value="DUF222"/>
</dbReference>
<dbReference type="Proteomes" id="UP000217736">
    <property type="component" value="Chromosome"/>
</dbReference>
<keyword evidence="4" id="KW-1185">Reference proteome</keyword>
<dbReference type="KEGG" id="mshg:MSG_04616"/>
<gene>
    <name evidence="3" type="ORF">MSG_04616</name>
</gene>
<evidence type="ECO:0000313" key="4">
    <source>
        <dbReference type="Proteomes" id="UP000217736"/>
    </source>
</evidence>
<evidence type="ECO:0000256" key="1">
    <source>
        <dbReference type="SAM" id="MobiDB-lite"/>
    </source>
</evidence>
<feature type="compositionally biased region" description="Pro residues" evidence="1">
    <location>
        <begin position="1"/>
        <end position="12"/>
    </location>
</feature>
<protein>
    <recommendedName>
        <fullName evidence="2">DUF222 domain-containing protein</fullName>
    </recommendedName>
</protein>
<name>A0A1Z4EPA6_9MYCO</name>
<dbReference type="AlphaFoldDB" id="A0A1Z4EPA6"/>
<evidence type="ECO:0000313" key="3">
    <source>
        <dbReference type="EMBL" id="BAX94730.1"/>
    </source>
</evidence>